<evidence type="ECO:0000256" key="1">
    <source>
        <dbReference type="SAM" id="Phobius"/>
    </source>
</evidence>
<feature type="transmembrane region" description="Helical" evidence="1">
    <location>
        <begin position="43"/>
        <end position="62"/>
    </location>
</feature>
<reference evidence="2 3" key="1">
    <citation type="journal article" date="2021" name="Int. J. Syst. Evol. Microbiol.">
        <title>Reticulibacter mediterranei gen. nov., sp. nov., within the new family Reticulibacteraceae fam. nov., and Ktedonospora formicarum gen. nov., sp. nov., Ktedonobacter robiniae sp. nov., Dictyobacter formicarum sp. nov. and Dictyobacter arantiisoli sp. nov., belonging to the class Ktedonobacteria.</title>
        <authorList>
            <person name="Yabe S."/>
            <person name="Zheng Y."/>
            <person name="Wang C.M."/>
            <person name="Sakai Y."/>
            <person name="Abe K."/>
            <person name="Yokota A."/>
            <person name="Donadio S."/>
            <person name="Cavaletti L."/>
            <person name="Monciardini P."/>
        </authorList>
    </citation>
    <scope>NUCLEOTIDE SEQUENCE [LARGE SCALE GENOMIC DNA]</scope>
    <source>
        <strain evidence="2 3">SOSP1-30</strain>
    </source>
</reference>
<dbReference type="EMBL" id="BNJG01000001">
    <property type="protein sequence ID" value="GHO55688.1"/>
    <property type="molecule type" value="Genomic_DNA"/>
</dbReference>
<protein>
    <submittedName>
        <fullName evidence="2">Uncharacterized protein</fullName>
    </submittedName>
</protein>
<keyword evidence="1" id="KW-0812">Transmembrane</keyword>
<organism evidence="2 3">
    <name type="scientific">Ktedonobacter robiniae</name>
    <dbReference type="NCBI Taxonomy" id="2778365"/>
    <lineage>
        <taxon>Bacteria</taxon>
        <taxon>Bacillati</taxon>
        <taxon>Chloroflexota</taxon>
        <taxon>Ktedonobacteria</taxon>
        <taxon>Ktedonobacterales</taxon>
        <taxon>Ktedonobacteraceae</taxon>
        <taxon>Ktedonobacter</taxon>
    </lineage>
</organism>
<feature type="transmembrane region" description="Helical" evidence="1">
    <location>
        <begin position="12"/>
        <end position="37"/>
    </location>
</feature>
<keyword evidence="1" id="KW-1133">Transmembrane helix</keyword>
<comment type="caution">
    <text evidence="2">The sequence shown here is derived from an EMBL/GenBank/DDBJ whole genome shotgun (WGS) entry which is preliminary data.</text>
</comment>
<gene>
    <name evidence="2" type="ORF">KSB_41630</name>
</gene>
<keyword evidence="3" id="KW-1185">Reference proteome</keyword>
<proteinExistence type="predicted"/>
<sequence>MSVTSRHVQAVYVCLQIALWFISLSVWFPIAILSGITSYDPGVFIPFALVTFALSLVLLACYKPVSRFLSRHLESNNATSIV</sequence>
<name>A0ABQ3USJ7_9CHLR</name>
<accession>A0ABQ3USJ7</accession>
<dbReference type="Proteomes" id="UP000654345">
    <property type="component" value="Unassembled WGS sequence"/>
</dbReference>
<evidence type="ECO:0000313" key="2">
    <source>
        <dbReference type="EMBL" id="GHO55688.1"/>
    </source>
</evidence>
<evidence type="ECO:0000313" key="3">
    <source>
        <dbReference type="Proteomes" id="UP000654345"/>
    </source>
</evidence>
<keyword evidence="1" id="KW-0472">Membrane</keyword>